<keyword evidence="1" id="KW-0472">Membrane</keyword>
<comment type="caution">
    <text evidence="2">The sequence shown here is derived from an EMBL/GenBank/DDBJ whole genome shotgun (WGS) entry which is preliminary data.</text>
</comment>
<protein>
    <submittedName>
        <fullName evidence="2">Uncharacterized protein</fullName>
    </submittedName>
</protein>
<sequence length="226" mass="26350">MNTNVDKIFSYLQGIAEIILKWLVDLGIIKLQNLDDGTINQFIFAGWFYSLLIIMIFLSIVLFLISKIRFTKRFFKGFGNVLFIFLGVFAIQTIFFAMLIQKLDEQTLVKKEIIPVSRKEFIKNDSNSVESIRLSFANSDKEFYPSLFKEGDQLKLKVKLKSGDELEKTFTASNNNLEIEKSTENKVESVDKQSLKIIKKWLDFEEESEDYQFIVKLKTVDPFFDN</sequence>
<evidence type="ECO:0000313" key="2">
    <source>
        <dbReference type="EMBL" id="MBF1306359.1"/>
    </source>
</evidence>
<proteinExistence type="predicted"/>
<dbReference type="RefSeq" id="WP_278476884.1">
    <property type="nucleotide sequence ID" value="NZ_JABZRE010000002.1"/>
</dbReference>
<evidence type="ECO:0000256" key="1">
    <source>
        <dbReference type="SAM" id="Phobius"/>
    </source>
</evidence>
<organism evidence="2 3">
    <name type="scientific">Parvimonas micra</name>
    <dbReference type="NCBI Taxonomy" id="33033"/>
    <lineage>
        <taxon>Bacteria</taxon>
        <taxon>Bacillati</taxon>
        <taxon>Bacillota</taxon>
        <taxon>Tissierellia</taxon>
        <taxon>Tissierellales</taxon>
        <taxon>Peptoniphilaceae</taxon>
        <taxon>Parvimonas</taxon>
    </lineage>
</organism>
<dbReference type="AlphaFoldDB" id="A0A930DY34"/>
<dbReference type="EMBL" id="JABZRE010000002">
    <property type="protein sequence ID" value="MBF1306359.1"/>
    <property type="molecule type" value="Genomic_DNA"/>
</dbReference>
<name>A0A930DY34_9FIRM</name>
<evidence type="ECO:0000313" key="3">
    <source>
        <dbReference type="Proteomes" id="UP000758611"/>
    </source>
</evidence>
<accession>A0A930DY34</accession>
<reference evidence="2" key="1">
    <citation type="submission" date="2020-04" db="EMBL/GenBank/DDBJ databases">
        <title>Deep metagenomics examines the oral microbiome during advanced dental caries in children, revealing novel taxa and co-occurrences with host molecules.</title>
        <authorList>
            <person name="Baker J.L."/>
            <person name="Morton J.T."/>
            <person name="Dinis M."/>
            <person name="Alvarez R."/>
            <person name="Tran N.C."/>
            <person name="Knight R."/>
            <person name="Edlund A."/>
        </authorList>
    </citation>
    <scope>NUCLEOTIDE SEQUENCE</scope>
    <source>
        <strain evidence="2">JCVI_23_bin.11</strain>
    </source>
</reference>
<keyword evidence="1" id="KW-0812">Transmembrane</keyword>
<keyword evidence="1" id="KW-1133">Transmembrane helix</keyword>
<gene>
    <name evidence="2" type="ORF">HXM94_01030</name>
</gene>
<dbReference type="Proteomes" id="UP000758611">
    <property type="component" value="Unassembled WGS sequence"/>
</dbReference>
<feature type="transmembrane region" description="Helical" evidence="1">
    <location>
        <begin position="42"/>
        <end position="65"/>
    </location>
</feature>
<feature type="transmembrane region" description="Helical" evidence="1">
    <location>
        <begin position="77"/>
        <end position="100"/>
    </location>
</feature>